<organism evidence="2 3">
    <name type="scientific">Pandoravirus japonicus</name>
    <dbReference type="NCBI Taxonomy" id="2823154"/>
    <lineage>
        <taxon>Viruses</taxon>
        <taxon>Pandoravirus</taxon>
    </lineage>
</organism>
<sequence length="470" mass="53243">MASRPRRPRAADATPRRPFWFDAARTPYLARHLPHGIDTASPRSPLSDVCESGWLKADMTRRAADPPPVEFRVTHPPEPSAADRDAANKAARASKRRKTAKSVKTKDVPRRIFSLRLDPTPAQKRFFQRAIGIACLAKRLAYKHLGDQRLPVTATRINDLKKKICTEHFQTRVLTGEVSAKGKPRFHKQKADQPNTFLPEKTRRRLYEQDLRGRAKVHRDTTEAAWCAERKWKRSRKTWTPPLDQRPIPAVVRCNAVIRFCQSVSSAQALTEERAAAWDDRATSGQHSARASRPRRRPSAQIGALKKRKRTKEPDALATKVAGPPRRSRPSMGPRQVKPTDRNRTRQSFSIDATPGNANPYSARWDHKDDDRVHFMGTAVRLWGKPAKRRRELARLSARMPDGQRATGQQVIVRYESGRYHLLVQCLFAEPPKRAAEPDRPVCAVALDPGVRTFHGTTGHLFSSLWGADF</sequence>
<accession>A0A811BMA5</accession>
<feature type="region of interest" description="Disordered" evidence="1">
    <location>
        <begin position="63"/>
        <end position="105"/>
    </location>
</feature>
<feature type="compositionally biased region" description="Polar residues" evidence="1">
    <location>
        <begin position="346"/>
        <end position="360"/>
    </location>
</feature>
<evidence type="ECO:0000313" key="2">
    <source>
        <dbReference type="EMBL" id="BCU02918.1"/>
    </source>
</evidence>
<evidence type="ECO:0000313" key="3">
    <source>
        <dbReference type="Proteomes" id="UP001253637"/>
    </source>
</evidence>
<dbReference type="EMBL" id="LC625835">
    <property type="protein sequence ID" value="BCU02918.1"/>
    <property type="molecule type" value="Genomic_DNA"/>
</dbReference>
<reference evidence="2" key="1">
    <citation type="submission" date="2021-04" db="EMBL/GenBank/DDBJ databases">
        <title>Draft Genome Sequence of Pandoravirus japonicus, Isolated from the Sabaishi River of Niigata, Japan.</title>
        <authorList>
            <person name="Hosokawa N."/>
            <person name="Takahashi H."/>
            <person name="Aoki K."/>
            <person name="Takemura M."/>
        </authorList>
    </citation>
    <scope>NUCLEOTIDE SEQUENCE</scope>
</reference>
<evidence type="ECO:0000256" key="1">
    <source>
        <dbReference type="SAM" id="MobiDB-lite"/>
    </source>
</evidence>
<feature type="region of interest" description="Disordered" evidence="1">
    <location>
        <begin position="276"/>
        <end position="364"/>
    </location>
</feature>
<dbReference type="Proteomes" id="UP001253637">
    <property type="component" value="Segment"/>
</dbReference>
<proteinExistence type="predicted"/>
<name>A0A811BMA5_9VIRU</name>
<feature type="compositionally biased region" description="Basic residues" evidence="1">
    <location>
        <begin position="92"/>
        <end position="103"/>
    </location>
</feature>
<protein>
    <submittedName>
        <fullName evidence="2">Transposase</fullName>
    </submittedName>
</protein>